<proteinExistence type="predicted"/>
<dbReference type="EMBL" id="JBHSRF010000013">
    <property type="protein sequence ID" value="MFC6081936.1"/>
    <property type="molecule type" value="Genomic_DNA"/>
</dbReference>
<dbReference type="CDD" id="cd00063">
    <property type="entry name" value="FN3"/>
    <property type="match status" value="2"/>
</dbReference>
<reference evidence="8" key="1">
    <citation type="journal article" date="2019" name="Int. J. Syst. Evol. Microbiol.">
        <title>The Global Catalogue of Microorganisms (GCM) 10K type strain sequencing project: providing services to taxonomists for standard genome sequencing and annotation.</title>
        <authorList>
            <consortium name="The Broad Institute Genomics Platform"/>
            <consortium name="The Broad Institute Genome Sequencing Center for Infectious Disease"/>
            <person name="Wu L."/>
            <person name="Ma J."/>
        </authorList>
    </citation>
    <scope>NUCLEOTIDE SEQUENCE [LARGE SCALE GENOMIC DNA]</scope>
    <source>
        <strain evidence="8">JCM 30346</strain>
    </source>
</reference>
<dbReference type="PANTHER" id="PTHR19328:SF13">
    <property type="entry name" value="HIPL1 PROTEIN"/>
    <property type="match status" value="1"/>
</dbReference>
<dbReference type="InterPro" id="IPR005084">
    <property type="entry name" value="CBM6"/>
</dbReference>
<keyword evidence="2" id="KW-0119">Carbohydrate metabolism</keyword>
<dbReference type="SUPFAM" id="SSF49265">
    <property type="entry name" value="Fibronectin type III"/>
    <property type="match status" value="1"/>
</dbReference>
<dbReference type="InterPro" id="IPR011042">
    <property type="entry name" value="6-blade_b-propeller_TolB-like"/>
</dbReference>
<keyword evidence="4" id="KW-0732">Signal</keyword>
<dbReference type="PROSITE" id="PS51175">
    <property type="entry name" value="CBM6"/>
    <property type="match status" value="1"/>
</dbReference>
<dbReference type="Pfam" id="PF07995">
    <property type="entry name" value="GSDH"/>
    <property type="match status" value="1"/>
</dbReference>
<gene>
    <name evidence="7" type="ORF">ACFP1K_12275</name>
</gene>
<evidence type="ECO:0000256" key="2">
    <source>
        <dbReference type="ARBA" id="ARBA00023326"/>
    </source>
</evidence>
<keyword evidence="2" id="KW-0624">Polysaccharide degradation</keyword>
<dbReference type="SMART" id="SM00060">
    <property type="entry name" value="FN3"/>
    <property type="match status" value="2"/>
</dbReference>
<accession>A0ABW1NFZ9</accession>
<dbReference type="InterPro" id="IPR012938">
    <property type="entry name" value="Glc/Sorbosone_DH"/>
</dbReference>
<dbReference type="SUPFAM" id="SSF50952">
    <property type="entry name" value="Soluble quinoprotein glucose dehydrogenase"/>
    <property type="match status" value="1"/>
</dbReference>
<dbReference type="Gene3D" id="2.60.120.260">
    <property type="entry name" value="Galactose-binding domain-like"/>
    <property type="match status" value="1"/>
</dbReference>
<sequence>MPRMKPLQRGPSSLRVVPRGRALTVMLAIATAVALFAPPPAGAATRYEAENARIYQGRVASDYPGYSGTGFVDGTNVIGSYVEWTVQAAAAGSTSVALRYANGTTGNRPSDILVNGTLVSSRRTFAPTGAWSTWATSTLTVSLRAGTNTVRARAATSGGNPNFDYLDLGTTSADTQPPTVPGAPACSAIGETSLTLSWGASTDNVGVVAYDIYNDGNKIDEASGTATSKVLTGLSPATQYRLSVFGRDAAGNASSSSSQAICTTSASSDTTPPSAPANLTSSGVSANSANLSWTGSTDNRGVTSYEVRSGSTVYATVTGTPPATSTTVTGLACASPYSLNVVARDAVGNTSTASNTVTFTTAACGGGVPSGITQISTGWTVPWGIAWLPDGQSALVTERDSFTIHRVTLSGTKTLIGTMPNTVGTGGEGGLLGVAVDPNWASNHYVYFYHTGTEGNRVARMTYDGTTLSGYTALVTGIPKNRYHNGGRLAFGPDGYLYATTGDAQTPNEAQNRDSLGGKILRMTTTGSPAPGNPFGTLVYSYGHRNPQGIAFDSRGRVWEAEFGNNRVDELNLIKPGLNYGWPVCEGTCTTAGMENPAREWAVSTASPSGIAVVGDVIYMAAQRGERLWRIPLGSGDTTGTPTAYFVGSYGRMRTVIKVPGANQLWLTTTNSDVAGGDPAGSDRIFRVSIS</sequence>
<dbReference type="Gene3D" id="2.60.40.10">
    <property type="entry name" value="Immunoglobulins"/>
    <property type="match status" value="2"/>
</dbReference>
<dbReference type="InterPro" id="IPR008979">
    <property type="entry name" value="Galactose-bd-like_sf"/>
</dbReference>
<dbReference type="InterPro" id="IPR011041">
    <property type="entry name" value="Quinoprot_gluc/sorb_DH_b-prop"/>
</dbReference>
<comment type="caution">
    <text evidence="7">The sequence shown here is derived from an EMBL/GenBank/DDBJ whole genome shotgun (WGS) entry which is preliminary data.</text>
</comment>
<evidence type="ECO:0000313" key="8">
    <source>
        <dbReference type="Proteomes" id="UP001596137"/>
    </source>
</evidence>
<feature type="region of interest" description="Disordered" evidence="3">
    <location>
        <begin position="263"/>
        <end position="297"/>
    </location>
</feature>
<feature type="compositionally biased region" description="Low complexity" evidence="3">
    <location>
        <begin position="263"/>
        <end position="272"/>
    </location>
</feature>
<dbReference type="Proteomes" id="UP001596137">
    <property type="component" value="Unassembled WGS sequence"/>
</dbReference>
<evidence type="ECO:0000256" key="4">
    <source>
        <dbReference type="SAM" id="SignalP"/>
    </source>
</evidence>
<feature type="chain" id="PRO_5047461593" evidence="4">
    <location>
        <begin position="44"/>
        <end position="691"/>
    </location>
</feature>
<dbReference type="InterPro" id="IPR036116">
    <property type="entry name" value="FN3_sf"/>
</dbReference>
<evidence type="ECO:0000256" key="1">
    <source>
        <dbReference type="ARBA" id="ARBA00023295"/>
    </source>
</evidence>
<keyword evidence="8" id="KW-1185">Reference proteome</keyword>
<feature type="domain" description="Fibronectin type-III" evidence="5">
    <location>
        <begin position="275"/>
        <end position="364"/>
    </location>
</feature>
<dbReference type="Gene3D" id="2.120.10.30">
    <property type="entry name" value="TolB, C-terminal domain"/>
    <property type="match status" value="1"/>
</dbReference>
<dbReference type="PROSITE" id="PS50853">
    <property type="entry name" value="FN3"/>
    <property type="match status" value="2"/>
</dbReference>
<dbReference type="CDD" id="cd04082">
    <property type="entry name" value="CBM35_pectate_lyase-like"/>
    <property type="match status" value="1"/>
</dbReference>
<dbReference type="Pfam" id="PF16990">
    <property type="entry name" value="CBM_35"/>
    <property type="match status" value="1"/>
</dbReference>
<evidence type="ECO:0000256" key="3">
    <source>
        <dbReference type="SAM" id="MobiDB-lite"/>
    </source>
</evidence>
<keyword evidence="1" id="KW-0378">Hydrolase</keyword>
<evidence type="ECO:0000259" key="5">
    <source>
        <dbReference type="PROSITE" id="PS50853"/>
    </source>
</evidence>
<dbReference type="Pfam" id="PF00041">
    <property type="entry name" value="fn3"/>
    <property type="match status" value="2"/>
</dbReference>
<feature type="signal peptide" evidence="4">
    <location>
        <begin position="1"/>
        <end position="43"/>
    </location>
</feature>
<feature type="compositionally biased region" description="Polar residues" evidence="3">
    <location>
        <begin position="278"/>
        <end position="297"/>
    </location>
</feature>
<evidence type="ECO:0000313" key="7">
    <source>
        <dbReference type="EMBL" id="MFC6081936.1"/>
    </source>
</evidence>
<dbReference type="RefSeq" id="WP_380750900.1">
    <property type="nucleotide sequence ID" value="NZ_JBHSRF010000013.1"/>
</dbReference>
<dbReference type="SUPFAM" id="SSF49785">
    <property type="entry name" value="Galactose-binding domain-like"/>
    <property type="match status" value="1"/>
</dbReference>
<evidence type="ECO:0000259" key="6">
    <source>
        <dbReference type="PROSITE" id="PS51175"/>
    </source>
</evidence>
<dbReference type="InterPro" id="IPR003961">
    <property type="entry name" value="FN3_dom"/>
</dbReference>
<dbReference type="InterPro" id="IPR013783">
    <property type="entry name" value="Ig-like_fold"/>
</dbReference>
<keyword evidence="1" id="KW-0326">Glycosidase</keyword>
<dbReference type="PANTHER" id="PTHR19328">
    <property type="entry name" value="HEDGEHOG-INTERACTING PROTEIN"/>
    <property type="match status" value="1"/>
</dbReference>
<name>A0ABW1NFZ9_9ACTN</name>
<feature type="domain" description="Fibronectin type-III" evidence="5">
    <location>
        <begin position="180"/>
        <end position="267"/>
    </location>
</feature>
<protein>
    <submittedName>
        <fullName evidence="7">PQQ-dependent sugar dehydrogenase</fullName>
    </submittedName>
</protein>
<organism evidence="7 8">
    <name type="scientific">Sphaerisporangium aureirubrum</name>
    <dbReference type="NCBI Taxonomy" id="1544736"/>
    <lineage>
        <taxon>Bacteria</taxon>
        <taxon>Bacillati</taxon>
        <taxon>Actinomycetota</taxon>
        <taxon>Actinomycetes</taxon>
        <taxon>Streptosporangiales</taxon>
        <taxon>Streptosporangiaceae</taxon>
        <taxon>Sphaerisporangium</taxon>
    </lineage>
</organism>
<feature type="domain" description="CBM6" evidence="6">
    <location>
        <begin position="45"/>
        <end position="169"/>
    </location>
</feature>